<dbReference type="EMBL" id="RKKB01000002">
    <property type="protein sequence ID" value="RPA33500.1"/>
    <property type="molecule type" value="Genomic_DNA"/>
</dbReference>
<dbReference type="Proteomes" id="UP000278855">
    <property type="component" value="Unassembled WGS sequence"/>
</dbReference>
<evidence type="ECO:0000313" key="3">
    <source>
        <dbReference type="Proteomes" id="UP000273778"/>
    </source>
</evidence>
<proteinExistence type="predicted"/>
<reference evidence="2" key="3">
    <citation type="submission" date="2018-11" db="EMBL/GenBank/DDBJ databases">
        <authorList>
            <person name="Hwang Y.J."/>
            <person name="Hwang C.Y."/>
        </authorList>
    </citation>
    <scope>NUCLEOTIDE SEQUENCE</scope>
    <source>
        <strain evidence="2">R106</strain>
    </source>
</reference>
<dbReference type="EMBL" id="CP034073">
    <property type="protein sequence ID" value="AZG34711.1"/>
    <property type="molecule type" value="Genomic_DNA"/>
</dbReference>
<sequence length="71" mass="8213">MALSFAVYTETTFNNVNELEPSSEHDVDMLRVIDLKQGHHEITQIKLADKENSMSSQFVNFWSKQPLPDYP</sequence>
<accession>A0A3N4EGW1</accession>
<evidence type="ECO:0000313" key="1">
    <source>
        <dbReference type="EMBL" id="AZG34711.1"/>
    </source>
</evidence>
<dbReference type="OrthoDB" id="5724113at2"/>
<reference evidence="1 3" key="1">
    <citation type="submission" date="2018-11" db="EMBL/GenBank/DDBJ databases">
        <title>Shewanella sp. M2.</title>
        <authorList>
            <person name="Hwang Y.J."/>
            <person name="Hwang C.Y."/>
        </authorList>
    </citation>
    <scope>NUCLEOTIDE SEQUENCE [LARGE SCALE GENOMIC DNA]</scope>
    <source>
        <strain evidence="1 3">M2</strain>
    </source>
</reference>
<gene>
    <name evidence="2" type="ORF">EGC77_09255</name>
    <name evidence="1" type="ORF">EGC80_07110</name>
</gene>
<reference evidence="4" key="2">
    <citation type="submission" date="2018-11" db="EMBL/GenBank/DDBJ databases">
        <title>Shewanella sp. R106.</title>
        <authorList>
            <person name="Hwang Y.J."/>
            <person name="Hwang C.Y."/>
        </authorList>
    </citation>
    <scope>NUCLEOTIDE SEQUENCE [LARGE SCALE GENOMIC DNA]</scope>
    <source>
        <strain evidence="4">R106</strain>
    </source>
</reference>
<evidence type="ECO:0000313" key="4">
    <source>
        <dbReference type="Proteomes" id="UP000278855"/>
    </source>
</evidence>
<organism evidence="2 4">
    <name type="scientific">Shewanella psychromarinicola</name>
    <dbReference type="NCBI Taxonomy" id="2487742"/>
    <lineage>
        <taxon>Bacteria</taxon>
        <taxon>Pseudomonadati</taxon>
        <taxon>Pseudomonadota</taxon>
        <taxon>Gammaproteobacteria</taxon>
        <taxon>Alteromonadales</taxon>
        <taxon>Shewanellaceae</taxon>
        <taxon>Shewanella</taxon>
    </lineage>
</organism>
<dbReference type="RefSeq" id="WP_124012600.1">
    <property type="nucleotide sequence ID" value="NZ_CP034073.1"/>
</dbReference>
<dbReference type="KEGG" id="spsr:EGC80_07110"/>
<evidence type="ECO:0000313" key="2">
    <source>
        <dbReference type="EMBL" id="RPA33500.1"/>
    </source>
</evidence>
<protein>
    <submittedName>
        <fullName evidence="2">Uncharacterized protein</fullName>
    </submittedName>
</protein>
<name>A0A3N4EGW1_9GAMM</name>
<dbReference type="AlphaFoldDB" id="A0A3N4EGW1"/>
<keyword evidence="3" id="KW-1185">Reference proteome</keyword>
<dbReference type="Proteomes" id="UP000273778">
    <property type="component" value="Chromosome"/>
</dbReference>